<gene>
    <name evidence="2" type="ORF">DEACI_1409</name>
    <name evidence="1" type="ORF">DEACI_1734</name>
</gene>
<dbReference type="EMBL" id="LR746496">
    <property type="protein sequence ID" value="CAA7601081.1"/>
    <property type="molecule type" value="Genomic_DNA"/>
</dbReference>
<reference evidence="2" key="1">
    <citation type="submission" date="2014-11" db="EMBL/GenBank/DDBJ databases">
        <authorList>
            <person name="Hornung B.V."/>
        </authorList>
    </citation>
    <scope>NUCLEOTIDE SEQUENCE</scope>
    <source>
        <strain evidence="2">INE</strain>
    </source>
</reference>
<proteinExistence type="predicted"/>
<dbReference type="AlphaFoldDB" id="A0A8S0WXP6"/>
<dbReference type="EMBL" id="CDGJ01000036">
    <property type="protein sequence ID" value="CEJ06955.1"/>
    <property type="molecule type" value="Genomic_DNA"/>
</dbReference>
<accession>A0A8S0WXP6</accession>
<dbReference type="KEGG" id="aacx:DEACI_1734"/>
<dbReference type="Proteomes" id="UP001071230">
    <property type="component" value="Unassembled WGS sequence"/>
</dbReference>
<reference evidence="1" key="2">
    <citation type="submission" date="2020-01" db="EMBL/GenBank/DDBJ databases">
        <authorList>
            <person name="Hornung B."/>
        </authorList>
    </citation>
    <scope>NUCLEOTIDE SEQUENCE</scope>
    <source>
        <strain evidence="1">PacBioINE</strain>
    </source>
</reference>
<dbReference type="Proteomes" id="UP000836597">
    <property type="component" value="Chromosome"/>
</dbReference>
<evidence type="ECO:0000313" key="3">
    <source>
        <dbReference type="Proteomes" id="UP001071230"/>
    </source>
</evidence>
<organism evidence="1">
    <name type="scientific">Acididesulfobacillus acetoxydans</name>
    <dbReference type="NCBI Taxonomy" id="1561005"/>
    <lineage>
        <taxon>Bacteria</taxon>
        <taxon>Bacillati</taxon>
        <taxon>Bacillota</taxon>
        <taxon>Clostridia</taxon>
        <taxon>Eubacteriales</taxon>
        <taxon>Peptococcaceae</taxon>
        <taxon>Acididesulfobacillus</taxon>
    </lineage>
</organism>
<sequence length="299" mass="32826">MLDYRRIQKLANRTTADVGANYDSHREQTMRRIREAADLEKAERKTMARTGTDSRILVAGAGNANDLNLPELAGLASELWLVDIDGDAISRALNAAAWGRNEEGSILADTKTWIGDAGGLVDGIDLFLTQTEKDPGDLAWALSELGKVSWLEGLPQGAPGGVPGQGSVDVAISQCLLSQIVWPVTERIWQVTGISWQEGQRRLAAEAKEFPYPLLGQVLRHLMLSHLSWLAWTVRPGGIVLVNSDVRWRGVPICGANPLVLRPEAGFFPRFEWGGVKTWKWSVEESVEALILSVMARKP</sequence>
<keyword evidence="3" id="KW-1185">Reference proteome</keyword>
<evidence type="ECO:0000313" key="1">
    <source>
        <dbReference type="EMBL" id="CAA7601081.1"/>
    </source>
</evidence>
<evidence type="ECO:0000313" key="2">
    <source>
        <dbReference type="EMBL" id="CEJ06955.1"/>
    </source>
</evidence>
<name>A0A8S0WXP6_9FIRM</name>
<protein>
    <submittedName>
        <fullName evidence="1">Uncharacterized protein</fullName>
    </submittedName>
</protein>
<dbReference type="RefSeq" id="WP_240984652.1">
    <property type="nucleotide sequence ID" value="NZ_CDGJ01000036.1"/>
</dbReference>